<reference evidence="6" key="1">
    <citation type="submission" date="2014-10" db="EMBL/GenBank/DDBJ databases">
        <title>Massilia sp. genome.</title>
        <authorList>
            <person name="Xu B."/>
            <person name="Dai L."/>
            <person name="Huang Z."/>
        </authorList>
    </citation>
    <scope>NUCLEOTIDE SEQUENCE [LARGE SCALE GENOMIC DNA]</scope>
    <source>
        <strain evidence="6">CFS-1</strain>
    </source>
</reference>
<feature type="domain" description="PABS" evidence="5">
    <location>
        <begin position="1"/>
        <end position="216"/>
    </location>
</feature>
<evidence type="ECO:0000256" key="3">
    <source>
        <dbReference type="ARBA" id="ARBA00023115"/>
    </source>
</evidence>
<feature type="active site" description="Proton acceptor" evidence="4">
    <location>
        <position position="139"/>
    </location>
</feature>
<comment type="similarity">
    <text evidence="1">Belongs to the spermidine/spermine synthase family.</text>
</comment>
<evidence type="ECO:0000313" key="6">
    <source>
        <dbReference type="EMBL" id="RNF31377.1"/>
    </source>
</evidence>
<dbReference type="GO" id="GO:0016740">
    <property type="term" value="F:transferase activity"/>
    <property type="evidence" value="ECO:0007669"/>
    <property type="project" value="UniProtKB-UniRule"/>
</dbReference>
<organism evidence="6 7">
    <name type="scientific">Massilia aurea</name>
    <dbReference type="NCBI Taxonomy" id="373040"/>
    <lineage>
        <taxon>Bacteria</taxon>
        <taxon>Pseudomonadati</taxon>
        <taxon>Pseudomonadota</taxon>
        <taxon>Betaproteobacteria</taxon>
        <taxon>Burkholderiales</taxon>
        <taxon>Oxalobacteraceae</taxon>
        <taxon>Telluria group</taxon>
        <taxon>Massilia</taxon>
    </lineage>
</organism>
<sequence length="258" mass="28558">MPAPLPLPASDATRPPLVRTEGDRRTLEFTPGDVQSEMLVSRPDALVLEYTRAMMCFALFVPDPHHIVMVGLGGGSLAKFCHRHFPRTRITVLEIRDDVIALRDQFCLPRDDARLRVLHCDAADYLASMPGSCDVLLVDGFDSQGLPSALAGSAFYAACRRALHPGGVLVANVFTYDPQYAGALQRLRTAFDGRLAWFTRIAGNNRILFAIRPAHPDTTPGRGERLLTRMACKEGRGLGWSNRLLARLLVAWLARRRV</sequence>
<evidence type="ECO:0000256" key="1">
    <source>
        <dbReference type="ARBA" id="ARBA00007867"/>
    </source>
</evidence>
<proteinExistence type="inferred from homology"/>
<dbReference type="SUPFAM" id="SSF53335">
    <property type="entry name" value="S-adenosyl-L-methionine-dependent methyltransferases"/>
    <property type="match status" value="1"/>
</dbReference>
<evidence type="ECO:0000259" key="5">
    <source>
        <dbReference type="PROSITE" id="PS51006"/>
    </source>
</evidence>
<gene>
    <name evidence="6" type="ORF">NM04_07385</name>
</gene>
<evidence type="ECO:0000313" key="7">
    <source>
        <dbReference type="Proteomes" id="UP000283254"/>
    </source>
</evidence>
<accession>A0A422QN06</accession>
<dbReference type="Gene3D" id="3.40.50.150">
    <property type="entry name" value="Vaccinia Virus protein VP39"/>
    <property type="match status" value="1"/>
</dbReference>
<dbReference type="PANTHER" id="PTHR43317">
    <property type="entry name" value="THERMOSPERMINE SYNTHASE ACAULIS5"/>
    <property type="match status" value="1"/>
</dbReference>
<dbReference type="PANTHER" id="PTHR43317:SF11">
    <property type="entry name" value="POLYAMINE AMINOPROPYLTRANSFERASE 2"/>
    <property type="match status" value="1"/>
</dbReference>
<keyword evidence="2 4" id="KW-0808">Transferase</keyword>
<dbReference type="GO" id="GO:0006596">
    <property type="term" value="P:polyamine biosynthetic process"/>
    <property type="evidence" value="ECO:0007669"/>
    <property type="project" value="UniProtKB-UniRule"/>
</dbReference>
<dbReference type="InterPro" id="IPR030374">
    <property type="entry name" value="PABS"/>
</dbReference>
<dbReference type="OrthoDB" id="117774at2"/>
<dbReference type="Proteomes" id="UP000283254">
    <property type="component" value="Unassembled WGS sequence"/>
</dbReference>
<dbReference type="RefSeq" id="WP_123068895.1">
    <property type="nucleotide sequence ID" value="NZ_JSAB01000063.1"/>
</dbReference>
<protein>
    <submittedName>
        <fullName evidence="6">Transferase spermidine synthase</fullName>
    </submittedName>
</protein>
<dbReference type="AlphaFoldDB" id="A0A422QN06"/>
<evidence type="ECO:0000256" key="4">
    <source>
        <dbReference type="PROSITE-ProRule" id="PRU00354"/>
    </source>
</evidence>
<name>A0A422QN06_9BURK</name>
<dbReference type="CDD" id="cd02440">
    <property type="entry name" value="AdoMet_MTases"/>
    <property type="match status" value="1"/>
</dbReference>
<dbReference type="EMBL" id="JSAB01000063">
    <property type="protein sequence ID" value="RNF31377.1"/>
    <property type="molecule type" value="Genomic_DNA"/>
</dbReference>
<comment type="caution">
    <text evidence="6">The sequence shown here is derived from an EMBL/GenBank/DDBJ whole genome shotgun (WGS) entry which is preliminary data.</text>
</comment>
<keyword evidence="3 4" id="KW-0620">Polyamine biosynthesis</keyword>
<keyword evidence="7" id="KW-1185">Reference proteome</keyword>
<evidence type="ECO:0000256" key="2">
    <source>
        <dbReference type="ARBA" id="ARBA00022679"/>
    </source>
</evidence>
<dbReference type="NCBIfam" id="NF037959">
    <property type="entry name" value="MFS_SpdSyn"/>
    <property type="match status" value="1"/>
</dbReference>
<dbReference type="PROSITE" id="PS51006">
    <property type="entry name" value="PABS_2"/>
    <property type="match status" value="1"/>
</dbReference>
<dbReference type="InterPro" id="IPR029063">
    <property type="entry name" value="SAM-dependent_MTases_sf"/>
</dbReference>
<dbReference type="Pfam" id="PF01564">
    <property type="entry name" value="Spermine_synth"/>
    <property type="match status" value="1"/>
</dbReference>